<reference evidence="3" key="2">
    <citation type="submission" date="2020-09" db="EMBL/GenBank/DDBJ databases">
        <authorList>
            <person name="Sun Q."/>
            <person name="Zhou Y."/>
        </authorList>
    </citation>
    <scope>NUCLEOTIDE SEQUENCE</scope>
    <source>
        <strain evidence="3">CGMCC 1.15290</strain>
    </source>
</reference>
<keyword evidence="1" id="KW-1133">Transmembrane helix</keyword>
<comment type="caution">
    <text evidence="3">The sequence shown here is derived from an EMBL/GenBank/DDBJ whole genome shotgun (WGS) entry which is preliminary data.</text>
</comment>
<proteinExistence type="predicted"/>
<organism evidence="3 4">
    <name type="scientific">Filimonas zeae</name>
    <dbReference type="NCBI Taxonomy" id="1737353"/>
    <lineage>
        <taxon>Bacteria</taxon>
        <taxon>Pseudomonadati</taxon>
        <taxon>Bacteroidota</taxon>
        <taxon>Chitinophagia</taxon>
        <taxon>Chitinophagales</taxon>
        <taxon>Chitinophagaceae</taxon>
        <taxon>Filimonas</taxon>
    </lineage>
</organism>
<evidence type="ECO:0000313" key="4">
    <source>
        <dbReference type="Proteomes" id="UP000627292"/>
    </source>
</evidence>
<dbReference type="InterPro" id="IPR022409">
    <property type="entry name" value="PKD/Chitinase_dom"/>
</dbReference>
<accession>A0A917J5S3</accession>
<dbReference type="SMART" id="SM00089">
    <property type="entry name" value="PKD"/>
    <property type="match status" value="2"/>
</dbReference>
<keyword evidence="1" id="KW-0812">Transmembrane</keyword>
<evidence type="ECO:0000259" key="2">
    <source>
        <dbReference type="PROSITE" id="PS50093"/>
    </source>
</evidence>
<dbReference type="Proteomes" id="UP000627292">
    <property type="component" value="Unassembled WGS sequence"/>
</dbReference>
<dbReference type="Pfam" id="PF18911">
    <property type="entry name" value="PKD_4"/>
    <property type="match status" value="1"/>
</dbReference>
<dbReference type="EMBL" id="BMIB01000005">
    <property type="protein sequence ID" value="GGH80299.1"/>
    <property type="molecule type" value="Genomic_DNA"/>
</dbReference>
<dbReference type="Gene3D" id="2.60.40.10">
    <property type="entry name" value="Immunoglobulins"/>
    <property type="match status" value="2"/>
</dbReference>
<dbReference type="InterPro" id="IPR013783">
    <property type="entry name" value="Ig-like_fold"/>
</dbReference>
<dbReference type="InterPro" id="IPR035986">
    <property type="entry name" value="PKD_dom_sf"/>
</dbReference>
<keyword evidence="4" id="KW-1185">Reference proteome</keyword>
<dbReference type="SUPFAM" id="SSF49299">
    <property type="entry name" value="PKD domain"/>
    <property type="match status" value="2"/>
</dbReference>
<feature type="domain" description="PKD" evidence="2">
    <location>
        <begin position="80"/>
        <end position="112"/>
    </location>
</feature>
<evidence type="ECO:0000256" key="1">
    <source>
        <dbReference type="SAM" id="Phobius"/>
    </source>
</evidence>
<dbReference type="InterPro" id="IPR000601">
    <property type="entry name" value="PKD_dom"/>
</dbReference>
<evidence type="ECO:0000313" key="3">
    <source>
        <dbReference type="EMBL" id="GGH80299.1"/>
    </source>
</evidence>
<protein>
    <recommendedName>
        <fullName evidence="2">PKD domain-containing protein</fullName>
    </recommendedName>
</protein>
<feature type="domain" description="PKD" evidence="2">
    <location>
        <begin position="162"/>
        <end position="198"/>
    </location>
</feature>
<name>A0A917J5S3_9BACT</name>
<dbReference type="AlphaFoldDB" id="A0A917J5S3"/>
<keyword evidence="1" id="KW-0472">Membrane</keyword>
<dbReference type="PROSITE" id="PS50093">
    <property type="entry name" value="PKD"/>
    <property type="match status" value="2"/>
</dbReference>
<dbReference type="CDD" id="cd00146">
    <property type="entry name" value="PKD"/>
    <property type="match status" value="2"/>
</dbReference>
<reference evidence="3" key="1">
    <citation type="journal article" date="2014" name="Int. J. Syst. Evol. Microbiol.">
        <title>Complete genome sequence of Corynebacterium casei LMG S-19264T (=DSM 44701T), isolated from a smear-ripened cheese.</title>
        <authorList>
            <consortium name="US DOE Joint Genome Institute (JGI-PGF)"/>
            <person name="Walter F."/>
            <person name="Albersmeier A."/>
            <person name="Kalinowski J."/>
            <person name="Ruckert C."/>
        </authorList>
    </citation>
    <scope>NUCLEOTIDE SEQUENCE</scope>
    <source>
        <strain evidence="3">CGMCC 1.15290</strain>
    </source>
</reference>
<gene>
    <name evidence="3" type="ORF">GCM10011379_50970</name>
</gene>
<feature type="transmembrane region" description="Helical" evidence="1">
    <location>
        <begin position="21"/>
        <end position="42"/>
    </location>
</feature>
<sequence length="350" mass="38790">MLNGNTTAMQKKQAMAIRLDENVILVMLGAAVLAVIIMLIRYKNYQPCVPFHLTTRAGSYYTGEVVRFETDARKFTQLHWDFGDNQSNETAVTSAVHAYDQPGEYTVALTVNGTCTEYKTIYISRAPVVVDSLLLPKFIFPQSAEVGKSVQFEDTTHGAEHWEWRFGETAGVDATARNPSYVYRTPGLKTISLVINNNPLQLAIGKVYVNPAPPPPVKKPSGGGGAPVIVIQDKPTSAPLEDQMPEAPVEVKRAPEISRQDFENMLKGVASGFKNAQSFGPYLCDNLNIQVSLNGNEITFTELCNKLSSLKNEKKIRRLNVQMVKNEKTNCVVALVVNMKLKESLFEKIF</sequence>